<proteinExistence type="predicted"/>
<evidence type="ECO:0000313" key="4">
    <source>
        <dbReference type="Proteomes" id="UP000887013"/>
    </source>
</evidence>
<keyword evidence="4" id="KW-1185">Reference proteome</keyword>
<reference evidence="1" key="1">
    <citation type="submission" date="2020-08" db="EMBL/GenBank/DDBJ databases">
        <title>Multicomponent nature underlies the extraordinary mechanical properties of spider dragline silk.</title>
        <authorList>
            <person name="Kono N."/>
            <person name="Nakamura H."/>
            <person name="Mori M."/>
            <person name="Yoshida Y."/>
            <person name="Ohtoshi R."/>
            <person name="Malay A.D."/>
            <person name="Moran D.A.P."/>
            <person name="Tomita M."/>
            <person name="Numata K."/>
            <person name="Arakawa K."/>
        </authorList>
    </citation>
    <scope>NUCLEOTIDE SEQUENCE</scope>
</reference>
<name>A0A8X6M9T0_NEPPI</name>
<dbReference type="EMBL" id="BMAW01088163">
    <property type="protein sequence ID" value="GFS33322.1"/>
    <property type="molecule type" value="Genomic_DNA"/>
</dbReference>
<evidence type="ECO:0000313" key="3">
    <source>
        <dbReference type="EMBL" id="GFU30708.1"/>
    </source>
</evidence>
<comment type="caution">
    <text evidence="1">The sequence shown here is derived from an EMBL/GenBank/DDBJ whole genome shotgun (WGS) entry which is preliminary data.</text>
</comment>
<feature type="non-terminal residue" evidence="1">
    <location>
        <position position="1"/>
    </location>
</feature>
<accession>A0A8X6M9T0</accession>
<dbReference type="EMBL" id="BMAW01080543">
    <property type="protein sequence ID" value="GFU20115.1"/>
    <property type="molecule type" value="Genomic_DNA"/>
</dbReference>
<dbReference type="AlphaFoldDB" id="A0A8X6M9T0"/>
<evidence type="ECO:0000313" key="2">
    <source>
        <dbReference type="EMBL" id="GFU20115.1"/>
    </source>
</evidence>
<dbReference type="EMBL" id="BMAW01033531">
    <property type="protein sequence ID" value="GFU30708.1"/>
    <property type="molecule type" value="Genomic_DNA"/>
</dbReference>
<sequence>VAGHLSYGRDAQFFAKWILVGKIVPEVPRSILHIQNQTGRTKEVCS</sequence>
<gene>
    <name evidence="2" type="ORF">NPIL_258171</name>
    <name evidence="3" type="ORF">NPIL_288591</name>
    <name evidence="1" type="ORF">NPIL_385971</name>
</gene>
<protein>
    <submittedName>
        <fullName evidence="1">Uncharacterized protein</fullName>
    </submittedName>
</protein>
<dbReference type="Proteomes" id="UP000887013">
    <property type="component" value="Unassembled WGS sequence"/>
</dbReference>
<organism evidence="1 4">
    <name type="scientific">Nephila pilipes</name>
    <name type="common">Giant wood spider</name>
    <name type="synonym">Nephila maculata</name>
    <dbReference type="NCBI Taxonomy" id="299642"/>
    <lineage>
        <taxon>Eukaryota</taxon>
        <taxon>Metazoa</taxon>
        <taxon>Ecdysozoa</taxon>
        <taxon>Arthropoda</taxon>
        <taxon>Chelicerata</taxon>
        <taxon>Arachnida</taxon>
        <taxon>Araneae</taxon>
        <taxon>Araneomorphae</taxon>
        <taxon>Entelegynae</taxon>
        <taxon>Araneoidea</taxon>
        <taxon>Nephilidae</taxon>
        <taxon>Nephila</taxon>
    </lineage>
</organism>
<evidence type="ECO:0000313" key="1">
    <source>
        <dbReference type="EMBL" id="GFS33322.1"/>
    </source>
</evidence>